<keyword evidence="3 6" id="KW-0812">Transmembrane</keyword>
<dbReference type="EMBL" id="KN831961">
    <property type="protein sequence ID" value="KIO06959.1"/>
    <property type="molecule type" value="Genomic_DNA"/>
</dbReference>
<keyword evidence="5 6" id="KW-0472">Membrane</keyword>
<dbReference type="GO" id="GO:0098771">
    <property type="term" value="P:inorganic ion homeostasis"/>
    <property type="evidence" value="ECO:0007669"/>
    <property type="project" value="UniProtKB-ARBA"/>
</dbReference>
<protein>
    <recommendedName>
        <fullName evidence="7">Cation efflux protein transmembrane domain-containing protein</fullName>
    </recommendedName>
</protein>
<keyword evidence="2" id="KW-0813">Transport</keyword>
<dbReference type="GO" id="GO:0030003">
    <property type="term" value="P:intracellular monoatomic cation homeostasis"/>
    <property type="evidence" value="ECO:0007669"/>
    <property type="project" value="UniProtKB-ARBA"/>
</dbReference>
<dbReference type="Pfam" id="PF01545">
    <property type="entry name" value="Cation_efflux"/>
    <property type="match status" value="1"/>
</dbReference>
<dbReference type="InterPro" id="IPR058533">
    <property type="entry name" value="Cation_efflux_TM"/>
</dbReference>
<dbReference type="InterPro" id="IPR027469">
    <property type="entry name" value="Cation_efflux_TMD_sf"/>
</dbReference>
<evidence type="ECO:0000256" key="1">
    <source>
        <dbReference type="ARBA" id="ARBA00004141"/>
    </source>
</evidence>
<dbReference type="HOGENOM" id="CLU_1496829_0_0_1"/>
<sequence>MSPRLVNPSIASGVNMGGDIEVMPQIKDEHRPDPYRFRLGIMPDDELNQLRRRHKTGKSLEKYHRKQNELIASLLKSMDEHTEEARIDEEASRFAIRIAVWASLIANFSLCALQLYAAISSGSLSLIATGIDAVFDFGSNLFLYFMHKQAMKMDVNKWPVGGARLETIGNIIYGGVVPSC</sequence>
<name>A0A0C3PG84_PISTI</name>
<dbReference type="InterPro" id="IPR050291">
    <property type="entry name" value="CDF_Transporter"/>
</dbReference>
<dbReference type="PANTHER" id="PTHR43840:SF12">
    <property type="entry name" value="CATION DIFFUSION FACILITATOR 1 (AFU_ORTHOLOGUE AFUA_1G14440)"/>
    <property type="match status" value="1"/>
</dbReference>
<evidence type="ECO:0000313" key="8">
    <source>
        <dbReference type="EMBL" id="KIO06959.1"/>
    </source>
</evidence>
<organism evidence="8 9">
    <name type="scientific">Pisolithus tinctorius Marx 270</name>
    <dbReference type="NCBI Taxonomy" id="870435"/>
    <lineage>
        <taxon>Eukaryota</taxon>
        <taxon>Fungi</taxon>
        <taxon>Dikarya</taxon>
        <taxon>Basidiomycota</taxon>
        <taxon>Agaricomycotina</taxon>
        <taxon>Agaricomycetes</taxon>
        <taxon>Agaricomycetidae</taxon>
        <taxon>Boletales</taxon>
        <taxon>Sclerodermatineae</taxon>
        <taxon>Pisolithaceae</taxon>
        <taxon>Pisolithus</taxon>
    </lineage>
</organism>
<dbReference type="AlphaFoldDB" id="A0A0C3PG84"/>
<evidence type="ECO:0000259" key="7">
    <source>
        <dbReference type="Pfam" id="PF01545"/>
    </source>
</evidence>
<comment type="subcellular location">
    <subcellularLocation>
        <location evidence="1">Membrane</location>
        <topology evidence="1">Multi-pass membrane protein</topology>
    </subcellularLocation>
</comment>
<feature type="transmembrane region" description="Helical" evidence="6">
    <location>
        <begin position="94"/>
        <end position="117"/>
    </location>
</feature>
<accession>A0A0C3PG84</accession>
<feature type="domain" description="Cation efflux protein transmembrane" evidence="7">
    <location>
        <begin position="100"/>
        <end position="174"/>
    </location>
</feature>
<evidence type="ECO:0000256" key="6">
    <source>
        <dbReference type="SAM" id="Phobius"/>
    </source>
</evidence>
<evidence type="ECO:0000256" key="5">
    <source>
        <dbReference type="ARBA" id="ARBA00023136"/>
    </source>
</evidence>
<evidence type="ECO:0000256" key="2">
    <source>
        <dbReference type="ARBA" id="ARBA00022448"/>
    </source>
</evidence>
<evidence type="ECO:0000256" key="3">
    <source>
        <dbReference type="ARBA" id="ARBA00022692"/>
    </source>
</evidence>
<dbReference type="GO" id="GO:0016020">
    <property type="term" value="C:membrane"/>
    <property type="evidence" value="ECO:0007669"/>
    <property type="project" value="UniProtKB-SubCell"/>
</dbReference>
<dbReference type="SUPFAM" id="SSF161111">
    <property type="entry name" value="Cation efflux protein transmembrane domain-like"/>
    <property type="match status" value="1"/>
</dbReference>
<feature type="transmembrane region" description="Helical" evidence="6">
    <location>
        <begin position="123"/>
        <end position="145"/>
    </location>
</feature>
<reference evidence="9" key="2">
    <citation type="submission" date="2015-01" db="EMBL/GenBank/DDBJ databases">
        <title>Evolutionary Origins and Diversification of the Mycorrhizal Mutualists.</title>
        <authorList>
            <consortium name="DOE Joint Genome Institute"/>
            <consortium name="Mycorrhizal Genomics Consortium"/>
            <person name="Kohler A."/>
            <person name="Kuo A."/>
            <person name="Nagy L.G."/>
            <person name="Floudas D."/>
            <person name="Copeland A."/>
            <person name="Barry K.W."/>
            <person name="Cichocki N."/>
            <person name="Veneault-Fourrey C."/>
            <person name="LaButti K."/>
            <person name="Lindquist E.A."/>
            <person name="Lipzen A."/>
            <person name="Lundell T."/>
            <person name="Morin E."/>
            <person name="Murat C."/>
            <person name="Riley R."/>
            <person name="Ohm R."/>
            <person name="Sun H."/>
            <person name="Tunlid A."/>
            <person name="Henrissat B."/>
            <person name="Grigoriev I.V."/>
            <person name="Hibbett D.S."/>
            <person name="Martin F."/>
        </authorList>
    </citation>
    <scope>NUCLEOTIDE SEQUENCE [LARGE SCALE GENOMIC DNA]</scope>
    <source>
        <strain evidence="9">Marx 270</strain>
    </source>
</reference>
<gene>
    <name evidence="8" type="ORF">M404DRAFT_421875</name>
</gene>
<proteinExistence type="predicted"/>
<evidence type="ECO:0000313" key="9">
    <source>
        <dbReference type="Proteomes" id="UP000054217"/>
    </source>
</evidence>
<reference evidence="8 9" key="1">
    <citation type="submission" date="2014-04" db="EMBL/GenBank/DDBJ databases">
        <authorList>
            <consortium name="DOE Joint Genome Institute"/>
            <person name="Kuo A."/>
            <person name="Kohler A."/>
            <person name="Costa M.D."/>
            <person name="Nagy L.G."/>
            <person name="Floudas D."/>
            <person name="Copeland A."/>
            <person name="Barry K.W."/>
            <person name="Cichocki N."/>
            <person name="Veneault-Fourrey C."/>
            <person name="LaButti K."/>
            <person name="Lindquist E.A."/>
            <person name="Lipzen A."/>
            <person name="Lundell T."/>
            <person name="Morin E."/>
            <person name="Murat C."/>
            <person name="Sun H."/>
            <person name="Tunlid A."/>
            <person name="Henrissat B."/>
            <person name="Grigoriev I.V."/>
            <person name="Hibbett D.S."/>
            <person name="Martin F."/>
            <person name="Nordberg H.P."/>
            <person name="Cantor M.N."/>
            <person name="Hua S.X."/>
        </authorList>
    </citation>
    <scope>NUCLEOTIDE SEQUENCE [LARGE SCALE GENOMIC DNA]</scope>
    <source>
        <strain evidence="8 9">Marx 270</strain>
    </source>
</reference>
<keyword evidence="9" id="KW-1185">Reference proteome</keyword>
<dbReference type="OrthoDB" id="78296at2759"/>
<dbReference type="STRING" id="870435.A0A0C3PG84"/>
<keyword evidence="4 6" id="KW-1133">Transmembrane helix</keyword>
<dbReference type="GO" id="GO:0008324">
    <property type="term" value="F:monoatomic cation transmembrane transporter activity"/>
    <property type="evidence" value="ECO:0007669"/>
    <property type="project" value="InterPro"/>
</dbReference>
<dbReference type="PANTHER" id="PTHR43840">
    <property type="entry name" value="MITOCHONDRIAL METAL TRANSPORTER 1-RELATED"/>
    <property type="match status" value="1"/>
</dbReference>
<dbReference type="Proteomes" id="UP000054217">
    <property type="component" value="Unassembled WGS sequence"/>
</dbReference>
<evidence type="ECO:0000256" key="4">
    <source>
        <dbReference type="ARBA" id="ARBA00022989"/>
    </source>
</evidence>
<dbReference type="InParanoid" id="A0A0C3PG84"/>
<dbReference type="Gene3D" id="1.20.1510.10">
    <property type="entry name" value="Cation efflux protein transmembrane domain"/>
    <property type="match status" value="1"/>
</dbReference>